<feature type="domain" description="ANTAR" evidence="5">
    <location>
        <begin position="172"/>
        <end position="233"/>
    </location>
</feature>
<accession>A0ABW2CJ27</accession>
<dbReference type="SUPFAM" id="SSF55781">
    <property type="entry name" value="GAF domain-like"/>
    <property type="match status" value="1"/>
</dbReference>
<gene>
    <name evidence="6" type="ORF">ACFQKB_17650</name>
</gene>
<evidence type="ECO:0000256" key="4">
    <source>
        <dbReference type="ARBA" id="ARBA00023163"/>
    </source>
</evidence>
<evidence type="ECO:0000313" key="7">
    <source>
        <dbReference type="Proteomes" id="UP001596380"/>
    </source>
</evidence>
<dbReference type="Gene3D" id="1.10.10.10">
    <property type="entry name" value="Winged helix-like DNA-binding domain superfamily/Winged helix DNA-binding domain"/>
    <property type="match status" value="1"/>
</dbReference>
<dbReference type="InterPro" id="IPR005561">
    <property type="entry name" value="ANTAR"/>
</dbReference>
<organism evidence="6 7">
    <name type="scientific">Actinomadura yumaensis</name>
    <dbReference type="NCBI Taxonomy" id="111807"/>
    <lineage>
        <taxon>Bacteria</taxon>
        <taxon>Bacillati</taxon>
        <taxon>Actinomycetota</taxon>
        <taxon>Actinomycetes</taxon>
        <taxon>Streptosporangiales</taxon>
        <taxon>Thermomonosporaceae</taxon>
        <taxon>Actinomadura</taxon>
    </lineage>
</organism>
<dbReference type="InterPro" id="IPR029016">
    <property type="entry name" value="GAF-like_dom_sf"/>
</dbReference>
<dbReference type="PROSITE" id="PS50921">
    <property type="entry name" value="ANTAR"/>
    <property type="match status" value="1"/>
</dbReference>
<sequence length="251" mass="27350">MESHRAELPGIRAFVELADTLVSDFDVMDFLHGLAERAVDLLDVQASGLLVTDQRGNLALMAASSEQSRLLELFQLQNEQGPCLDCFRSGEAVHCADLTGPEARRLWGRFAEEAVGCGFSAVSALPMRLRHEVIGALNLFSTEPGELAPVTVELGQALADIATIGLLHERAVRAGEVLAEQLQTALTSRIIIEQAKGVLAERHVWSMERAFTALRDYARSHNGRLTDIAHGIVTRTLDPGDLIDPPDHADR</sequence>
<evidence type="ECO:0000313" key="6">
    <source>
        <dbReference type="EMBL" id="MFC6881587.1"/>
    </source>
</evidence>
<dbReference type="InterPro" id="IPR036388">
    <property type="entry name" value="WH-like_DNA-bd_sf"/>
</dbReference>
<evidence type="ECO:0000256" key="2">
    <source>
        <dbReference type="ARBA" id="ARBA00022777"/>
    </source>
</evidence>
<keyword evidence="4" id="KW-0804">Transcription</keyword>
<dbReference type="SUPFAM" id="SSF52172">
    <property type="entry name" value="CheY-like"/>
    <property type="match status" value="1"/>
</dbReference>
<dbReference type="InterPro" id="IPR012074">
    <property type="entry name" value="GAF_ANTAR"/>
</dbReference>
<dbReference type="Gene3D" id="3.30.450.40">
    <property type="match status" value="1"/>
</dbReference>
<keyword evidence="7" id="KW-1185">Reference proteome</keyword>
<evidence type="ECO:0000256" key="1">
    <source>
        <dbReference type="ARBA" id="ARBA00022679"/>
    </source>
</evidence>
<dbReference type="RefSeq" id="WP_309240354.1">
    <property type="nucleotide sequence ID" value="NZ_JBHSXS010000009.1"/>
</dbReference>
<reference evidence="7" key="1">
    <citation type="journal article" date="2019" name="Int. J. Syst. Evol. Microbiol.">
        <title>The Global Catalogue of Microorganisms (GCM) 10K type strain sequencing project: providing services to taxonomists for standard genome sequencing and annotation.</title>
        <authorList>
            <consortium name="The Broad Institute Genomics Platform"/>
            <consortium name="The Broad Institute Genome Sequencing Center for Infectious Disease"/>
            <person name="Wu L."/>
            <person name="Ma J."/>
        </authorList>
    </citation>
    <scope>NUCLEOTIDE SEQUENCE [LARGE SCALE GENOMIC DNA]</scope>
    <source>
        <strain evidence="7">JCM 3369</strain>
    </source>
</reference>
<dbReference type="Proteomes" id="UP001596380">
    <property type="component" value="Unassembled WGS sequence"/>
</dbReference>
<dbReference type="InterPro" id="IPR011006">
    <property type="entry name" value="CheY-like_superfamily"/>
</dbReference>
<dbReference type="Pfam" id="PF03861">
    <property type="entry name" value="ANTAR"/>
    <property type="match status" value="1"/>
</dbReference>
<dbReference type="EMBL" id="JBHSXS010000009">
    <property type="protein sequence ID" value="MFC6881587.1"/>
    <property type="molecule type" value="Genomic_DNA"/>
</dbReference>
<comment type="caution">
    <text evidence="6">The sequence shown here is derived from an EMBL/GenBank/DDBJ whole genome shotgun (WGS) entry which is preliminary data.</text>
</comment>
<keyword evidence="2" id="KW-0418">Kinase</keyword>
<keyword evidence="1" id="KW-0808">Transferase</keyword>
<dbReference type="SMART" id="SM00065">
    <property type="entry name" value="GAF"/>
    <property type="match status" value="1"/>
</dbReference>
<evidence type="ECO:0000259" key="5">
    <source>
        <dbReference type="PROSITE" id="PS50921"/>
    </source>
</evidence>
<dbReference type="SMART" id="SM01012">
    <property type="entry name" value="ANTAR"/>
    <property type="match status" value="1"/>
</dbReference>
<protein>
    <submittedName>
        <fullName evidence="6">GAF and ANTAR domain-containing protein</fullName>
    </submittedName>
</protein>
<dbReference type="Pfam" id="PF13185">
    <property type="entry name" value="GAF_2"/>
    <property type="match status" value="1"/>
</dbReference>
<keyword evidence="3" id="KW-0805">Transcription regulation</keyword>
<dbReference type="InterPro" id="IPR003018">
    <property type="entry name" value="GAF"/>
</dbReference>
<dbReference type="PIRSF" id="PIRSF036625">
    <property type="entry name" value="GAF_ANTAR"/>
    <property type="match status" value="1"/>
</dbReference>
<proteinExistence type="predicted"/>
<name>A0ABW2CJ27_9ACTN</name>
<evidence type="ECO:0000256" key="3">
    <source>
        <dbReference type="ARBA" id="ARBA00023015"/>
    </source>
</evidence>